<evidence type="ECO:0000313" key="2">
    <source>
        <dbReference type="Proteomes" id="UP001595965"/>
    </source>
</evidence>
<protein>
    <recommendedName>
        <fullName evidence="3">HNH nuclease domain-containing protein</fullName>
    </recommendedName>
</protein>
<reference evidence="2" key="1">
    <citation type="journal article" date="2019" name="Int. J. Syst. Evol. Microbiol.">
        <title>The Global Catalogue of Microorganisms (GCM) 10K type strain sequencing project: providing services to taxonomists for standard genome sequencing and annotation.</title>
        <authorList>
            <consortium name="The Broad Institute Genomics Platform"/>
            <consortium name="The Broad Institute Genome Sequencing Center for Infectious Disease"/>
            <person name="Wu L."/>
            <person name="Ma J."/>
        </authorList>
    </citation>
    <scope>NUCLEOTIDE SEQUENCE [LARGE SCALE GENOMIC DNA]</scope>
    <source>
        <strain evidence="2">CGMCC 1.12125</strain>
    </source>
</reference>
<sequence length="145" mass="16458">MMDDNSLGVLIGHMNDRQKQAEAVYAALRTNERIRKKARTLVYRCPNRTRCALAEVYASPAGVLIHHPSYKLSRDLNEQGSSADGRAANTTDGDRHWKVRTYFLEAAVNLALNCDHVHHVVIDREHVEWHIREGITTHIVHPDTA</sequence>
<evidence type="ECO:0008006" key="3">
    <source>
        <dbReference type="Google" id="ProtNLM"/>
    </source>
</evidence>
<proteinExistence type="predicted"/>
<organism evidence="1 2">
    <name type="scientific">Citricoccus alkalitolerans</name>
    <dbReference type="NCBI Taxonomy" id="246603"/>
    <lineage>
        <taxon>Bacteria</taxon>
        <taxon>Bacillati</taxon>
        <taxon>Actinomycetota</taxon>
        <taxon>Actinomycetes</taxon>
        <taxon>Micrococcales</taxon>
        <taxon>Micrococcaceae</taxon>
        <taxon>Citricoccus</taxon>
    </lineage>
</organism>
<dbReference type="RefSeq" id="WP_344226274.1">
    <property type="nucleotide sequence ID" value="NZ_BAAALH010000001.1"/>
</dbReference>
<comment type="caution">
    <text evidence="1">The sequence shown here is derived from an EMBL/GenBank/DDBJ whole genome shotgun (WGS) entry which is preliminary data.</text>
</comment>
<accession>A0ABV8Y0T4</accession>
<name>A0ABV8Y0T4_9MICC</name>
<gene>
    <name evidence="1" type="ORF">ACFO0K_12815</name>
</gene>
<evidence type="ECO:0000313" key="1">
    <source>
        <dbReference type="EMBL" id="MFC4430553.1"/>
    </source>
</evidence>
<dbReference type="EMBL" id="JBHSEN010000002">
    <property type="protein sequence ID" value="MFC4430553.1"/>
    <property type="molecule type" value="Genomic_DNA"/>
</dbReference>
<keyword evidence="2" id="KW-1185">Reference proteome</keyword>
<dbReference type="Proteomes" id="UP001595965">
    <property type="component" value="Unassembled WGS sequence"/>
</dbReference>